<dbReference type="Pfam" id="PF08543">
    <property type="entry name" value="Phos_pyr_kin"/>
    <property type="match status" value="1"/>
</dbReference>
<evidence type="ECO:0000256" key="8">
    <source>
        <dbReference type="ARBA" id="ARBA00049293"/>
    </source>
</evidence>
<evidence type="ECO:0000256" key="7">
    <source>
        <dbReference type="ARBA" id="ARBA00022842"/>
    </source>
</evidence>
<dbReference type="NCBIfam" id="NF004398">
    <property type="entry name" value="PRK05756.1"/>
    <property type="match status" value="1"/>
</dbReference>
<dbReference type="PANTHER" id="PTHR10534:SF2">
    <property type="entry name" value="PYRIDOXAL KINASE"/>
    <property type="match status" value="1"/>
</dbReference>
<dbReference type="SUPFAM" id="SSF53613">
    <property type="entry name" value="Ribokinase-like"/>
    <property type="match status" value="1"/>
</dbReference>
<dbReference type="GO" id="GO:0009443">
    <property type="term" value="P:pyridoxal 5'-phosphate salvage"/>
    <property type="evidence" value="ECO:0007669"/>
    <property type="project" value="UniProtKB-UniRule"/>
</dbReference>
<dbReference type="EMBL" id="CP002038">
    <property type="protein sequence ID" value="ADM98874.1"/>
    <property type="molecule type" value="Genomic_DNA"/>
</dbReference>
<evidence type="ECO:0000256" key="4">
    <source>
        <dbReference type="ARBA" id="ARBA00022741"/>
    </source>
</evidence>
<feature type="binding site" evidence="10">
    <location>
        <position position="133"/>
    </location>
    <ligand>
        <name>ATP</name>
        <dbReference type="ChEBI" id="CHEBI:30616"/>
    </ligand>
</feature>
<dbReference type="CDD" id="cd01173">
    <property type="entry name" value="pyridoxal_pyridoxamine_kinase"/>
    <property type="match status" value="1"/>
</dbReference>
<name>E0SG19_DICD3</name>
<dbReference type="PANTHER" id="PTHR10534">
    <property type="entry name" value="PYRIDOXAL KINASE"/>
    <property type="match status" value="1"/>
</dbReference>
<dbReference type="InterPro" id="IPR004625">
    <property type="entry name" value="PyrdxlKinase"/>
</dbReference>
<feature type="binding site" evidence="10">
    <location>
        <begin position="66"/>
        <end position="67"/>
    </location>
    <ligand>
        <name>substrate</name>
    </ligand>
</feature>
<dbReference type="Proteomes" id="UP000006859">
    <property type="component" value="Chromosome"/>
</dbReference>
<reference evidence="12 13" key="1">
    <citation type="journal article" date="2011" name="J. Bacteriol.">
        <title>Genome sequence of the plant-pathogenic bacterium Dickeya dadantii 3937.</title>
        <authorList>
            <person name="Glasner J.D."/>
            <person name="Yang C.H."/>
            <person name="Reverchon S."/>
            <person name="Hugouvieux-Cotte-Pattat N."/>
            <person name="Condemine G."/>
            <person name="Bohin J.P."/>
            <person name="Van Gijsegem F."/>
            <person name="Yang S."/>
            <person name="Franza T."/>
            <person name="Expert D."/>
            <person name="Plunkett G. III"/>
            <person name="San Francisco M.J."/>
            <person name="Charkowski A.O."/>
            <person name="Py B."/>
            <person name="Bell K."/>
            <person name="Rauscher L."/>
            <person name="Rodriguez-Palenzuela P."/>
            <person name="Toussaint A."/>
            <person name="Holeva M.C."/>
            <person name="He S.Y."/>
            <person name="Douet V."/>
            <person name="Boccara M."/>
            <person name="Blanco C."/>
            <person name="Toth I."/>
            <person name="Anderson B.D."/>
            <person name="Biehl B.S."/>
            <person name="Mau B."/>
            <person name="Flynn S.M."/>
            <person name="Barras F."/>
            <person name="Lindeberg M."/>
            <person name="Birch P.R."/>
            <person name="Tsuyumu S."/>
            <person name="Shi X."/>
            <person name="Hibbing M."/>
            <person name="Yap M.N."/>
            <person name="Carpentier M."/>
            <person name="Dassa E."/>
            <person name="Umehara M."/>
            <person name="Kim J.F."/>
            <person name="Rusch M."/>
            <person name="Soni P."/>
            <person name="Mayhew G.F."/>
            <person name="Fouts D.E."/>
            <person name="Gill S.R."/>
            <person name="Blattner F.R."/>
            <person name="Keen N.T."/>
            <person name="Perna N.T."/>
        </authorList>
    </citation>
    <scope>NUCLEOTIDE SEQUENCE [LARGE SCALE GENOMIC DNA]</scope>
    <source>
        <strain evidence="12 13">3937</strain>
    </source>
</reference>
<evidence type="ECO:0000256" key="5">
    <source>
        <dbReference type="ARBA" id="ARBA00022777"/>
    </source>
</evidence>
<comment type="similarity">
    <text evidence="9 10">Belongs to the pyridoxine kinase family. PdxY subfamily.</text>
</comment>
<dbReference type="KEGG" id="ddd:Dda3937_00091"/>
<keyword evidence="4 10" id="KW-0547">Nucleotide-binding</keyword>
<accession>E0SG19</accession>
<feature type="binding site" evidence="10">
    <location>
        <begin position="230"/>
        <end position="233"/>
    </location>
    <ligand>
        <name>ATP</name>
        <dbReference type="ChEBI" id="CHEBI:30616"/>
    </ligand>
</feature>
<feature type="domain" description="Pyridoxamine kinase/Phosphomethylpyrimidine kinase" evidence="11">
    <location>
        <begin position="97"/>
        <end position="277"/>
    </location>
</feature>
<dbReference type="GO" id="GO:0008478">
    <property type="term" value="F:pyridoxal kinase activity"/>
    <property type="evidence" value="ECO:0007669"/>
    <property type="project" value="UniProtKB-UniRule"/>
</dbReference>
<evidence type="ECO:0000259" key="11">
    <source>
        <dbReference type="Pfam" id="PF08543"/>
    </source>
</evidence>
<dbReference type="HOGENOM" id="CLU_046496_3_0_6"/>
<dbReference type="InterPro" id="IPR013749">
    <property type="entry name" value="PM/HMP-P_kinase-1"/>
</dbReference>
<dbReference type="InterPro" id="IPR029056">
    <property type="entry name" value="Ribokinase-like"/>
</dbReference>
<dbReference type="UniPathway" id="UPA01068">
    <property type="reaction ID" value="UER00298"/>
</dbReference>
<sequence>MYNGLFYNNKHIAFEQARVVTFMKNILSIQSHVVFGHAGNSAAEFPMRRMGVNVWPLNTVQFSNHTQYGQWTGCVMPAEHLTEIAQGISNIDHLKDCDAVLSGYIGSPEQGGHILEVVRRVKAANPRAIYFCDPVMGTPEKGCIVPAGVTDFHCNQSLLASDMIAPNLPELELLSGRTVHTVDEAVQASRELCRRGPKLVLVKHLSRAAASKDSFEMLLVTPEDAWHIQRPLVDFGPRQPVGVGDLTSGLLLVNLLKGVAPEKALEHTTAAVYEVMLVTKEMEQYELQLVAAQDGIVQPRHHFQAVRL</sequence>
<dbReference type="GO" id="GO:0005829">
    <property type="term" value="C:cytosol"/>
    <property type="evidence" value="ECO:0007669"/>
    <property type="project" value="TreeGrafter"/>
</dbReference>
<comment type="subunit">
    <text evidence="2 10">Homodimer.</text>
</comment>
<keyword evidence="3 10" id="KW-0808">Transferase</keyword>
<evidence type="ECO:0000256" key="10">
    <source>
        <dbReference type="HAMAP-Rule" id="MF_01639"/>
    </source>
</evidence>
<feature type="binding site" evidence="10">
    <location>
        <position position="203"/>
    </location>
    <ligand>
        <name>ATP</name>
        <dbReference type="ChEBI" id="CHEBI:30616"/>
    </ligand>
</feature>
<dbReference type="FunFam" id="3.40.1190.20:FF:000008">
    <property type="entry name" value="Pyridoxal kinase PdxY"/>
    <property type="match status" value="1"/>
</dbReference>
<organism evidence="12 13">
    <name type="scientific">Dickeya dadantii (strain 3937)</name>
    <name type="common">Erwinia chrysanthemi (strain 3937)</name>
    <dbReference type="NCBI Taxonomy" id="198628"/>
    <lineage>
        <taxon>Bacteria</taxon>
        <taxon>Pseudomonadati</taxon>
        <taxon>Pseudomonadota</taxon>
        <taxon>Gammaproteobacteria</taxon>
        <taxon>Enterobacterales</taxon>
        <taxon>Pectobacteriaceae</taxon>
        <taxon>Dickeya</taxon>
    </lineage>
</organism>
<keyword evidence="7 10" id="KW-0460">Magnesium</keyword>
<evidence type="ECO:0000256" key="1">
    <source>
        <dbReference type="ARBA" id="ARBA00005210"/>
    </source>
</evidence>
<feature type="binding site" evidence="10">
    <location>
        <position position="31"/>
    </location>
    <ligand>
        <name>substrate</name>
    </ligand>
</feature>
<evidence type="ECO:0000256" key="6">
    <source>
        <dbReference type="ARBA" id="ARBA00022840"/>
    </source>
</evidence>
<evidence type="ECO:0000256" key="2">
    <source>
        <dbReference type="ARBA" id="ARBA00011738"/>
    </source>
</evidence>
<evidence type="ECO:0000313" key="13">
    <source>
        <dbReference type="Proteomes" id="UP000006859"/>
    </source>
</evidence>
<dbReference type="EC" id="2.7.1.35" evidence="10"/>
<comment type="function">
    <text evidence="10">Pyridoxal kinase involved in the salvage pathway of pyridoxal 5'-phosphate (PLP). Catalyzes the phosphorylation of pyridoxal to PLP.</text>
</comment>
<feature type="binding site" evidence="10">
    <location>
        <position position="170"/>
    </location>
    <ligand>
        <name>ATP</name>
        <dbReference type="ChEBI" id="CHEBI:30616"/>
    </ligand>
</feature>
<dbReference type="InterPro" id="IPR023685">
    <property type="entry name" value="Pyridoxal_kinase_PdxY"/>
</dbReference>
<keyword evidence="5 10" id="KW-0418">Kinase</keyword>
<dbReference type="eggNOG" id="COG2240">
    <property type="taxonomic scope" value="Bacteria"/>
</dbReference>
<dbReference type="STRING" id="198628.Dda3937_00091"/>
<feature type="binding site" evidence="10">
    <location>
        <position position="245"/>
    </location>
    <ligand>
        <name>substrate</name>
    </ligand>
</feature>
<protein>
    <recommendedName>
        <fullName evidence="10">Pyridoxal kinase PdxY</fullName>
        <shortName evidence="10">PL kinase</shortName>
        <ecNumber evidence="10">2.7.1.35</ecNumber>
    </recommendedName>
</protein>
<keyword evidence="13" id="KW-1185">Reference proteome</keyword>
<gene>
    <name evidence="10 12" type="primary">pdxY</name>
    <name evidence="12" type="ordered locus">Dda3937_00091</name>
</gene>
<feature type="binding site" evidence="10">
    <location>
        <position position="165"/>
    </location>
    <ligand>
        <name>ATP</name>
        <dbReference type="ChEBI" id="CHEBI:30616"/>
    </ligand>
</feature>
<dbReference type="GO" id="GO:0000287">
    <property type="term" value="F:magnesium ion binding"/>
    <property type="evidence" value="ECO:0007669"/>
    <property type="project" value="UniProtKB-UniRule"/>
</dbReference>
<proteinExistence type="inferred from homology"/>
<evidence type="ECO:0000313" key="12">
    <source>
        <dbReference type="EMBL" id="ADM98874.1"/>
    </source>
</evidence>
<dbReference type="Gene3D" id="3.40.1190.20">
    <property type="match status" value="1"/>
</dbReference>
<evidence type="ECO:0000256" key="9">
    <source>
        <dbReference type="ARBA" id="ARBA00061702"/>
    </source>
</evidence>
<dbReference type="AlphaFoldDB" id="E0SG19"/>
<comment type="cofactor">
    <cofactor evidence="10">
        <name>Mg(2+)</name>
        <dbReference type="ChEBI" id="CHEBI:18420"/>
    </cofactor>
</comment>
<comment type="catalytic activity">
    <reaction evidence="8 10">
        <text>pyridoxal + ATP = pyridoxal 5'-phosphate + ADP + H(+)</text>
        <dbReference type="Rhea" id="RHEA:10224"/>
        <dbReference type="ChEBI" id="CHEBI:15378"/>
        <dbReference type="ChEBI" id="CHEBI:17310"/>
        <dbReference type="ChEBI" id="CHEBI:30616"/>
        <dbReference type="ChEBI" id="CHEBI:456216"/>
        <dbReference type="ChEBI" id="CHEBI:597326"/>
        <dbReference type="EC" id="2.7.1.35"/>
    </reaction>
</comment>
<evidence type="ECO:0000256" key="3">
    <source>
        <dbReference type="ARBA" id="ARBA00022679"/>
    </source>
</evidence>
<dbReference type="HAMAP" id="MF_01639">
    <property type="entry name" value="PdxY"/>
    <property type="match status" value="1"/>
</dbReference>
<keyword evidence="6 10" id="KW-0067">ATP-binding</keyword>
<dbReference type="NCBIfam" id="TIGR00687">
    <property type="entry name" value="pyridox_kin"/>
    <property type="match status" value="1"/>
</dbReference>
<comment type="pathway">
    <text evidence="1 10">Cofactor metabolism; pyridoxal 5'-phosphate salvage; pyridoxal 5'-phosphate from pyridoxal: step 1/1.</text>
</comment>
<dbReference type="GO" id="GO:0005524">
    <property type="term" value="F:ATP binding"/>
    <property type="evidence" value="ECO:0007669"/>
    <property type="project" value="UniProtKB-UniRule"/>
</dbReference>